<keyword evidence="2" id="KW-1185">Reference proteome</keyword>
<sequence>LLKVPLIPAGFFKINTPLTVEITVANDFTIGTTVDSDISFGVSDGTRFIGFDTCDKGNYGTNAPCYKMEGLSGTTISSKKVGPYTTKPSQNFYPGQFLFTIKLNERWGACYTAHDGGFVTTAAYSNRLMISKGLTLEIYQEDKSDKVGIRFIKVSIKEDDV</sequence>
<gene>
    <name evidence="1" type="ORF">PEVE_00017720</name>
</gene>
<reference evidence="1 2" key="1">
    <citation type="submission" date="2022-05" db="EMBL/GenBank/DDBJ databases">
        <authorList>
            <consortium name="Genoscope - CEA"/>
            <person name="William W."/>
        </authorList>
    </citation>
    <scope>NUCLEOTIDE SEQUENCE [LARGE SCALE GENOMIC DNA]</scope>
</reference>
<feature type="non-terminal residue" evidence="1">
    <location>
        <position position="1"/>
    </location>
</feature>
<dbReference type="Proteomes" id="UP001159427">
    <property type="component" value="Unassembled WGS sequence"/>
</dbReference>
<organism evidence="1 2">
    <name type="scientific">Porites evermanni</name>
    <dbReference type="NCBI Taxonomy" id="104178"/>
    <lineage>
        <taxon>Eukaryota</taxon>
        <taxon>Metazoa</taxon>
        <taxon>Cnidaria</taxon>
        <taxon>Anthozoa</taxon>
        <taxon>Hexacorallia</taxon>
        <taxon>Scleractinia</taxon>
        <taxon>Fungiina</taxon>
        <taxon>Poritidae</taxon>
        <taxon>Porites</taxon>
    </lineage>
</organism>
<comment type="caution">
    <text evidence="1">The sequence shown here is derived from an EMBL/GenBank/DDBJ whole genome shotgun (WGS) entry which is preliminary data.</text>
</comment>
<proteinExistence type="predicted"/>
<evidence type="ECO:0000313" key="1">
    <source>
        <dbReference type="EMBL" id="CAH3187503.1"/>
    </source>
</evidence>
<name>A0ABN8SCL4_9CNID</name>
<accession>A0ABN8SCL4</accession>
<evidence type="ECO:0000313" key="2">
    <source>
        <dbReference type="Proteomes" id="UP001159427"/>
    </source>
</evidence>
<dbReference type="EMBL" id="CALNXI010002423">
    <property type="protein sequence ID" value="CAH3187503.1"/>
    <property type="molecule type" value="Genomic_DNA"/>
</dbReference>
<protein>
    <submittedName>
        <fullName evidence="1">Uncharacterized protein</fullName>
    </submittedName>
</protein>